<evidence type="ECO:0000313" key="3">
    <source>
        <dbReference type="RefSeq" id="XP_052132684.1"/>
    </source>
</evidence>
<dbReference type="AlphaFoldDB" id="A0A9C6XCN3"/>
<dbReference type="Proteomes" id="UP000504606">
    <property type="component" value="Unplaced"/>
</dbReference>
<proteinExistence type="predicted"/>
<feature type="non-terminal residue" evidence="3">
    <location>
        <position position="243"/>
    </location>
</feature>
<dbReference type="GeneID" id="127752112"/>
<sequence length="243" mass="26677">GDESESDSATELEDEPGSGDEDILFPSLGEIDFVQDEDGEQAAEPADADVCEQCLAIKHGVQFSGVVYVPCAAHTLQLAVDEAVNVPAVQSAIKRAQRLAKKLRTHHYSVQVKRKGFTKAVLSNDTRWGSTYAMMESLIKLQPAIEEICEEEEAAKAALAASKKRKKTDKKNKKKSKTGKSKKNSKTDEHTENSKGNEGKRKKKERALPNLSPYQWRQIVAYCTALEPAAMTTKKLQAADLTA</sequence>
<evidence type="ECO:0000313" key="2">
    <source>
        <dbReference type="Proteomes" id="UP000504606"/>
    </source>
</evidence>
<evidence type="ECO:0000256" key="1">
    <source>
        <dbReference type="SAM" id="MobiDB-lite"/>
    </source>
</evidence>
<dbReference type="PANTHER" id="PTHR40866">
    <property type="entry name" value="BED-TYPE DOMAIN-CONTAINING PROTEIN"/>
    <property type="match status" value="1"/>
</dbReference>
<feature type="compositionally biased region" description="Basic residues" evidence="1">
    <location>
        <begin position="162"/>
        <end position="184"/>
    </location>
</feature>
<keyword evidence="2" id="KW-1185">Reference proteome</keyword>
<gene>
    <name evidence="3" type="primary">LOC127752112</name>
</gene>
<dbReference type="KEGG" id="foc:127752112"/>
<feature type="compositionally biased region" description="Basic and acidic residues" evidence="1">
    <location>
        <begin position="185"/>
        <end position="199"/>
    </location>
</feature>
<dbReference type="SUPFAM" id="SSF53098">
    <property type="entry name" value="Ribonuclease H-like"/>
    <property type="match status" value="1"/>
</dbReference>
<name>A0A9C6XCN3_FRAOC</name>
<feature type="region of interest" description="Disordered" evidence="1">
    <location>
        <begin position="160"/>
        <end position="210"/>
    </location>
</feature>
<feature type="region of interest" description="Disordered" evidence="1">
    <location>
        <begin position="1"/>
        <end position="22"/>
    </location>
</feature>
<organism evidence="2 3">
    <name type="scientific">Frankliniella occidentalis</name>
    <name type="common">Western flower thrips</name>
    <name type="synonym">Euthrips occidentalis</name>
    <dbReference type="NCBI Taxonomy" id="133901"/>
    <lineage>
        <taxon>Eukaryota</taxon>
        <taxon>Metazoa</taxon>
        <taxon>Ecdysozoa</taxon>
        <taxon>Arthropoda</taxon>
        <taxon>Hexapoda</taxon>
        <taxon>Insecta</taxon>
        <taxon>Pterygota</taxon>
        <taxon>Neoptera</taxon>
        <taxon>Paraneoptera</taxon>
        <taxon>Thysanoptera</taxon>
        <taxon>Terebrantia</taxon>
        <taxon>Thripoidea</taxon>
        <taxon>Thripidae</taxon>
        <taxon>Frankliniella</taxon>
    </lineage>
</organism>
<dbReference type="InterPro" id="IPR012337">
    <property type="entry name" value="RNaseH-like_sf"/>
</dbReference>
<dbReference type="PANTHER" id="PTHR40866:SF1">
    <property type="entry name" value="BED-TYPE DOMAIN-CONTAINING PROTEIN"/>
    <property type="match status" value="1"/>
</dbReference>
<accession>A0A9C6XCN3</accession>
<reference evidence="3" key="1">
    <citation type="submission" date="2025-08" db="UniProtKB">
        <authorList>
            <consortium name="RefSeq"/>
        </authorList>
    </citation>
    <scope>IDENTIFICATION</scope>
    <source>
        <tissue evidence="3">Whole organism</tissue>
    </source>
</reference>
<protein>
    <submittedName>
        <fullName evidence="3">Uncharacterized protein LOC127752112</fullName>
    </submittedName>
</protein>
<feature type="non-terminal residue" evidence="3">
    <location>
        <position position="1"/>
    </location>
</feature>
<dbReference type="RefSeq" id="XP_052132684.1">
    <property type="nucleotide sequence ID" value="XM_052276724.1"/>
</dbReference>
<dbReference type="OrthoDB" id="5103at2759"/>